<keyword evidence="1" id="KW-1133">Transmembrane helix</keyword>
<dbReference type="AlphaFoldDB" id="Q31A25"/>
<dbReference type="HOGENOM" id="CLU_3294849_0_0_3"/>
<dbReference type="Proteomes" id="UP000002715">
    <property type="component" value="Chromosome"/>
</dbReference>
<feature type="transmembrane region" description="Helical" evidence="1">
    <location>
        <begin position="20"/>
        <end position="39"/>
    </location>
</feature>
<gene>
    <name evidence="2" type="ordered locus">PMT9312_1813</name>
</gene>
<evidence type="ECO:0000256" key="1">
    <source>
        <dbReference type="SAM" id="Phobius"/>
    </source>
</evidence>
<evidence type="ECO:0000313" key="3">
    <source>
        <dbReference type="Proteomes" id="UP000002715"/>
    </source>
</evidence>
<accession>Q31A25</accession>
<evidence type="ECO:0000313" key="2">
    <source>
        <dbReference type="EMBL" id="ABB50270.1"/>
    </source>
</evidence>
<keyword evidence="1" id="KW-0812">Transmembrane</keyword>
<dbReference type="STRING" id="74546.PMT9312_1813"/>
<dbReference type="EMBL" id="CP000111">
    <property type="protein sequence ID" value="ABB50270.1"/>
    <property type="molecule type" value="Genomic_DNA"/>
</dbReference>
<proteinExistence type="predicted"/>
<sequence>MDKLKLNCACIGGYAKTPLGIISFIENLLMAIMSFLILIN</sequence>
<protein>
    <submittedName>
        <fullName evidence="2">Uncharacterized protein</fullName>
    </submittedName>
</protein>
<reference evidence="3" key="1">
    <citation type="submission" date="2005-07" db="EMBL/GenBank/DDBJ databases">
        <title>Complete sequence of Prochlorococcus marinus str. MIT 9312.</title>
        <authorList>
            <consortium name="US DOE Joint Genome Institute"/>
            <person name="Copeland A."/>
            <person name="Lucas S."/>
            <person name="Lapidus A."/>
            <person name="Barry K."/>
            <person name="Detter J.C."/>
            <person name="Glavina T."/>
            <person name="Hammon N."/>
            <person name="Israni S."/>
            <person name="Pitluck S."/>
            <person name="Thiel J."/>
            <person name="Schmutz J."/>
            <person name="Larimer F."/>
            <person name="Land M."/>
            <person name="Kyrpides N."/>
            <person name="Lykidis A."/>
            <person name="Richardson P."/>
        </authorList>
    </citation>
    <scope>NUCLEOTIDE SEQUENCE [LARGE SCALE GENOMIC DNA]</scope>
    <source>
        <strain evidence="3">MIT 9312</strain>
    </source>
</reference>
<name>Q31A25_PROM9</name>
<organism evidence="2 3">
    <name type="scientific">Prochlorococcus marinus (strain MIT 9312)</name>
    <dbReference type="NCBI Taxonomy" id="74546"/>
    <lineage>
        <taxon>Bacteria</taxon>
        <taxon>Bacillati</taxon>
        <taxon>Cyanobacteriota</taxon>
        <taxon>Cyanophyceae</taxon>
        <taxon>Synechococcales</taxon>
        <taxon>Prochlorococcaceae</taxon>
        <taxon>Prochlorococcus</taxon>
    </lineage>
</organism>
<dbReference type="KEGG" id="pmi:PMT9312_1813"/>
<keyword evidence="1" id="KW-0472">Membrane</keyword>